<organism evidence="1 2">
    <name type="scientific">Spiromyces aspiralis</name>
    <dbReference type="NCBI Taxonomy" id="68401"/>
    <lineage>
        <taxon>Eukaryota</taxon>
        <taxon>Fungi</taxon>
        <taxon>Fungi incertae sedis</taxon>
        <taxon>Zoopagomycota</taxon>
        <taxon>Kickxellomycotina</taxon>
        <taxon>Kickxellomycetes</taxon>
        <taxon>Kickxellales</taxon>
        <taxon>Kickxellaceae</taxon>
        <taxon>Spiromyces</taxon>
    </lineage>
</organism>
<proteinExistence type="predicted"/>
<evidence type="ECO:0000313" key="2">
    <source>
        <dbReference type="Proteomes" id="UP001145114"/>
    </source>
</evidence>
<evidence type="ECO:0000313" key="1">
    <source>
        <dbReference type="EMBL" id="KAJ1678454.1"/>
    </source>
</evidence>
<dbReference type="Proteomes" id="UP001145114">
    <property type="component" value="Unassembled WGS sequence"/>
</dbReference>
<name>A0ACC1HVR9_9FUNG</name>
<dbReference type="EMBL" id="JAMZIH010001153">
    <property type="protein sequence ID" value="KAJ1678454.1"/>
    <property type="molecule type" value="Genomic_DNA"/>
</dbReference>
<keyword evidence="2" id="KW-1185">Reference proteome</keyword>
<protein>
    <submittedName>
        <fullName evidence="1">Uncharacterized protein</fullName>
    </submittedName>
</protein>
<accession>A0ACC1HVR9</accession>
<comment type="caution">
    <text evidence="1">The sequence shown here is derived from an EMBL/GenBank/DDBJ whole genome shotgun (WGS) entry which is preliminary data.</text>
</comment>
<sequence length="241" mass="26762">MRSIQDIYDSEVRVFPPEESRAILAEYIATSRRYACEAFSAVKNKGQEYVDQWIAVEKRTAAIVKDTIPKDEVFMPNALYVLLAGLAGPIFARKPAAYFMPGTTGRAVTKIWTQYGDPETLEAIKGSWETVKESQILAQQKLAQKIRELRQSIEQANTDTTKKSNPPERVIKPKVADTVEGLARNTTKGSETANTDTIPSASLVSDAREIVQEKQQQIANTAQDVKAGINTIYETLGKHDN</sequence>
<reference evidence="1" key="1">
    <citation type="submission" date="2022-06" db="EMBL/GenBank/DDBJ databases">
        <title>Phylogenomic reconstructions and comparative analyses of Kickxellomycotina fungi.</title>
        <authorList>
            <person name="Reynolds N.K."/>
            <person name="Stajich J.E."/>
            <person name="Barry K."/>
            <person name="Grigoriev I.V."/>
            <person name="Crous P."/>
            <person name="Smith M.E."/>
        </authorList>
    </citation>
    <scope>NUCLEOTIDE SEQUENCE</scope>
    <source>
        <strain evidence="1">RSA 2271</strain>
    </source>
</reference>
<gene>
    <name evidence="1" type="ORF">EV182_004016</name>
</gene>